<feature type="compositionally biased region" description="Basic and acidic residues" evidence="1">
    <location>
        <begin position="596"/>
        <end position="617"/>
    </location>
</feature>
<feature type="compositionally biased region" description="Basic and acidic residues" evidence="1">
    <location>
        <begin position="162"/>
        <end position="174"/>
    </location>
</feature>
<protein>
    <recommendedName>
        <fullName evidence="4">Reverse transcriptase domain-containing protein</fullName>
    </recommendedName>
</protein>
<evidence type="ECO:0000256" key="1">
    <source>
        <dbReference type="SAM" id="MobiDB-lite"/>
    </source>
</evidence>
<evidence type="ECO:0000313" key="3">
    <source>
        <dbReference type="Proteomes" id="UP001151760"/>
    </source>
</evidence>
<feature type="region of interest" description="Disordered" evidence="1">
    <location>
        <begin position="596"/>
        <end position="654"/>
    </location>
</feature>
<keyword evidence="3" id="KW-1185">Reference proteome</keyword>
<gene>
    <name evidence="2" type="ORF">Tco_0773333</name>
</gene>
<proteinExistence type="predicted"/>
<evidence type="ECO:0008006" key="4">
    <source>
        <dbReference type="Google" id="ProtNLM"/>
    </source>
</evidence>
<accession>A0ABQ4ZNG1</accession>
<name>A0ABQ4ZNG1_9ASTR</name>
<evidence type="ECO:0000313" key="2">
    <source>
        <dbReference type="EMBL" id="GJS90697.1"/>
    </source>
</evidence>
<dbReference type="EMBL" id="BQNB010011448">
    <property type="protein sequence ID" value="GJS90697.1"/>
    <property type="molecule type" value="Genomic_DNA"/>
</dbReference>
<feature type="compositionally biased region" description="Basic and acidic residues" evidence="1">
    <location>
        <begin position="626"/>
        <end position="654"/>
    </location>
</feature>
<reference evidence="2" key="2">
    <citation type="submission" date="2022-01" db="EMBL/GenBank/DDBJ databases">
        <authorList>
            <person name="Yamashiro T."/>
            <person name="Shiraishi A."/>
            <person name="Satake H."/>
            <person name="Nakayama K."/>
        </authorList>
    </citation>
    <scope>NUCLEOTIDE SEQUENCE</scope>
</reference>
<feature type="region of interest" description="Disordered" evidence="1">
    <location>
        <begin position="127"/>
        <end position="227"/>
    </location>
</feature>
<dbReference type="Proteomes" id="UP001151760">
    <property type="component" value="Unassembled WGS sequence"/>
</dbReference>
<sequence>MFNWNAVMRVSTNAPPSFSTSSSSNFEFQQMAAALEDKMTLTFRNEMNEMKNMMKALVPTPAPIKAVEERCTTCAEIRSEVQATLQNQINSLKGEFKNELKSQHNLFMNQQNDFQNNLQNMLSGFFQNQSQPSTSTSMTRAGLSYTPVPPIPPPLYDENEPLTEKETEVTKDKVLPSTKDIQPPVIQKSHDPVKPVGSPISPEPSSAQVDNSPPSKEPSKETRLPYPSRVEYEKKNCLDLCYVSKDVNKLLSNKEMLNELVFTRIARDVLVPVGRLTFPADFVVVDFECDYRVPLILDDRSKDVCEPESNDSSPTSTIVEEFESLVEEIIKQKEEVKEISDPDARRRACFLDKFRIINQGRVIHSPKIASVSAISHIFPNNNLEDSFKMGDEDLNFIPNKELDKEDLIPIPRESKIGKDCDFPLCDNFQSFKTFSNPLFEKKDDFPSRNDESIFKEEVQKETLKSYSNPLFEDDEEIISIEVSRQISPKVNSEPLIESLPKDDFDNDDDLFEMDSNNDEWKRILYGEDFEKKNFDSDKIKVFDKSSSNVFKSLSDELEPNGSSNVEGNDLDFHIGDALFSTINEDKVFNPGILVDENSKVHEQSVLPIRKEKKDKSEQNQSKPTRNGKDKAMSEDGKPKRSKPDQPDTARKESQ</sequence>
<comment type="caution">
    <text evidence="2">The sequence shown here is derived from an EMBL/GenBank/DDBJ whole genome shotgun (WGS) entry which is preliminary data.</text>
</comment>
<reference evidence="2" key="1">
    <citation type="journal article" date="2022" name="Int. J. Mol. Sci.">
        <title>Draft Genome of Tanacetum Coccineum: Genomic Comparison of Closely Related Tanacetum-Family Plants.</title>
        <authorList>
            <person name="Yamashiro T."/>
            <person name="Shiraishi A."/>
            <person name="Nakayama K."/>
            <person name="Satake H."/>
        </authorList>
    </citation>
    <scope>NUCLEOTIDE SEQUENCE</scope>
</reference>
<organism evidence="2 3">
    <name type="scientific">Tanacetum coccineum</name>
    <dbReference type="NCBI Taxonomy" id="301880"/>
    <lineage>
        <taxon>Eukaryota</taxon>
        <taxon>Viridiplantae</taxon>
        <taxon>Streptophyta</taxon>
        <taxon>Embryophyta</taxon>
        <taxon>Tracheophyta</taxon>
        <taxon>Spermatophyta</taxon>
        <taxon>Magnoliopsida</taxon>
        <taxon>eudicotyledons</taxon>
        <taxon>Gunneridae</taxon>
        <taxon>Pentapetalae</taxon>
        <taxon>asterids</taxon>
        <taxon>campanulids</taxon>
        <taxon>Asterales</taxon>
        <taxon>Asteraceae</taxon>
        <taxon>Asteroideae</taxon>
        <taxon>Anthemideae</taxon>
        <taxon>Anthemidinae</taxon>
        <taxon>Tanacetum</taxon>
    </lineage>
</organism>
<feature type="compositionally biased region" description="Polar residues" evidence="1">
    <location>
        <begin position="203"/>
        <end position="214"/>
    </location>
</feature>
<feature type="compositionally biased region" description="Polar residues" evidence="1">
    <location>
        <begin position="127"/>
        <end position="139"/>
    </location>
</feature>